<accession>A0A8X6Y8W3</accession>
<name>A0A8X6Y8W3_9ARAC</name>
<protein>
    <submittedName>
        <fullName evidence="2">Uncharacterized protein</fullName>
    </submittedName>
</protein>
<dbReference type="AlphaFoldDB" id="A0A8X6Y8W3"/>
<evidence type="ECO:0000313" key="1">
    <source>
        <dbReference type="EMBL" id="GFS46600.1"/>
    </source>
</evidence>
<proteinExistence type="predicted"/>
<keyword evidence="3" id="KW-1185">Reference proteome</keyword>
<dbReference type="EMBL" id="BMAV01026024">
    <property type="protein sequence ID" value="GFS46600.1"/>
    <property type="molecule type" value="Genomic_DNA"/>
</dbReference>
<reference evidence="2" key="1">
    <citation type="submission" date="2020-08" db="EMBL/GenBank/DDBJ databases">
        <title>Multicomponent nature underlies the extraordinary mechanical properties of spider dragline silk.</title>
        <authorList>
            <person name="Kono N."/>
            <person name="Nakamura H."/>
            <person name="Mori M."/>
            <person name="Yoshida Y."/>
            <person name="Ohtoshi R."/>
            <person name="Malay A.D."/>
            <person name="Moran D.A.P."/>
            <person name="Tomita M."/>
            <person name="Numata K."/>
            <person name="Arakawa K."/>
        </authorList>
    </citation>
    <scope>NUCLEOTIDE SEQUENCE</scope>
</reference>
<organism evidence="2 3">
    <name type="scientific">Trichonephila inaurata madagascariensis</name>
    <dbReference type="NCBI Taxonomy" id="2747483"/>
    <lineage>
        <taxon>Eukaryota</taxon>
        <taxon>Metazoa</taxon>
        <taxon>Ecdysozoa</taxon>
        <taxon>Arthropoda</taxon>
        <taxon>Chelicerata</taxon>
        <taxon>Arachnida</taxon>
        <taxon>Araneae</taxon>
        <taxon>Araneomorphae</taxon>
        <taxon>Entelegynae</taxon>
        <taxon>Araneoidea</taxon>
        <taxon>Nephilidae</taxon>
        <taxon>Trichonephila</taxon>
        <taxon>Trichonephila inaurata</taxon>
    </lineage>
</organism>
<evidence type="ECO:0000313" key="2">
    <source>
        <dbReference type="EMBL" id="GFY66736.1"/>
    </source>
</evidence>
<sequence>MAREFLRLFVWSQLGKKAAGIEKQDKKHRFSLAEIDFPAGYWNSFHPLHLLRSRIYSFAPLPPGENVEEKQARAFIKEQRATFSRNASRLKRQ</sequence>
<evidence type="ECO:0000313" key="3">
    <source>
        <dbReference type="Proteomes" id="UP000886998"/>
    </source>
</evidence>
<gene>
    <name evidence="2" type="ORF">TNIN_155071</name>
    <name evidence="1" type="ORF">TNIN_374271</name>
</gene>
<dbReference type="Proteomes" id="UP000886998">
    <property type="component" value="Unassembled WGS sequence"/>
</dbReference>
<dbReference type="EMBL" id="BMAV01016232">
    <property type="protein sequence ID" value="GFY66736.1"/>
    <property type="molecule type" value="Genomic_DNA"/>
</dbReference>
<comment type="caution">
    <text evidence="2">The sequence shown here is derived from an EMBL/GenBank/DDBJ whole genome shotgun (WGS) entry which is preliminary data.</text>
</comment>